<proteinExistence type="predicted"/>
<dbReference type="EMBL" id="BARW01012594">
    <property type="protein sequence ID" value="GAI85512.1"/>
    <property type="molecule type" value="Genomic_DNA"/>
</dbReference>
<feature type="non-terminal residue" evidence="1">
    <location>
        <position position="1"/>
    </location>
</feature>
<dbReference type="AlphaFoldDB" id="X1RXN2"/>
<comment type="caution">
    <text evidence="1">The sequence shown here is derived from an EMBL/GenBank/DDBJ whole genome shotgun (WGS) entry which is preliminary data.</text>
</comment>
<sequence length="194" mass="22433">RNYIPSKLLSQFSELSIQANLGNEEAKRIAKAEGIEKLPDSFRGNIGEIFQDLIVQKARYKSLDGISRLLLIVIKQLYMLGIYRPPFKMFKQDVRKLVKFYEPEISGEAITLKLDVLRVKEFILESKDQSAINFEENYLRTVVEPKMKVKDFMTELSAIFPVNVATFTQVMQKATSYEDSVKIYHSMLEKNVQP</sequence>
<feature type="non-terminal residue" evidence="1">
    <location>
        <position position="194"/>
    </location>
</feature>
<name>X1RXN2_9ZZZZ</name>
<evidence type="ECO:0000313" key="1">
    <source>
        <dbReference type="EMBL" id="GAI85512.1"/>
    </source>
</evidence>
<organism evidence="1">
    <name type="scientific">marine sediment metagenome</name>
    <dbReference type="NCBI Taxonomy" id="412755"/>
    <lineage>
        <taxon>unclassified sequences</taxon>
        <taxon>metagenomes</taxon>
        <taxon>ecological metagenomes</taxon>
    </lineage>
</organism>
<accession>X1RXN2</accession>
<gene>
    <name evidence="1" type="ORF">S12H4_23623</name>
</gene>
<reference evidence="1" key="1">
    <citation type="journal article" date="2014" name="Front. Microbiol.">
        <title>High frequency of phylogenetically diverse reductive dehalogenase-homologous genes in deep subseafloor sedimentary metagenomes.</title>
        <authorList>
            <person name="Kawai M."/>
            <person name="Futagami T."/>
            <person name="Toyoda A."/>
            <person name="Takaki Y."/>
            <person name="Nishi S."/>
            <person name="Hori S."/>
            <person name="Arai W."/>
            <person name="Tsubouchi T."/>
            <person name="Morono Y."/>
            <person name="Uchiyama I."/>
            <person name="Ito T."/>
            <person name="Fujiyama A."/>
            <person name="Inagaki F."/>
            <person name="Takami H."/>
        </authorList>
    </citation>
    <scope>NUCLEOTIDE SEQUENCE</scope>
    <source>
        <strain evidence="1">Expedition CK06-06</strain>
    </source>
</reference>
<protein>
    <submittedName>
        <fullName evidence="1">Uncharacterized protein</fullName>
    </submittedName>
</protein>